<reference evidence="3 4" key="1">
    <citation type="submission" date="2016-03" db="EMBL/GenBank/DDBJ databases">
        <title>EvidentialGene: Evidence-directed Construction of Genes on Genomes.</title>
        <authorList>
            <person name="Gilbert D.G."/>
            <person name="Choi J.-H."/>
            <person name="Mockaitis K."/>
            <person name="Colbourne J."/>
            <person name="Pfrender M."/>
        </authorList>
    </citation>
    <scope>NUCLEOTIDE SEQUENCE [LARGE SCALE GENOMIC DNA]</scope>
    <source>
        <strain evidence="3 4">Xinb3</strain>
        <tissue evidence="3">Complete organism</tissue>
    </source>
</reference>
<feature type="region of interest" description="Disordered" evidence="1">
    <location>
        <begin position="32"/>
        <end position="79"/>
    </location>
</feature>
<evidence type="ECO:0000313" key="3">
    <source>
        <dbReference type="EMBL" id="KZS17784.1"/>
    </source>
</evidence>
<accession>A0A0P5ZGF9</accession>
<name>A0A0P5ZGF9_9CRUS</name>
<evidence type="ECO:0000256" key="1">
    <source>
        <dbReference type="SAM" id="MobiDB-lite"/>
    </source>
</evidence>
<sequence>MHLPTYLTLIGAALLVAHLKGVDSFALDRNASGDARREPVENVEKARNQTSTENSDESEDARDSSEEEQDNIVKRSAQFSRDSDEFDNVSFDLDDLRRFQQNVPSQTFQPVRSIVATPQITRVTPTRAPSLPDRLPVPISLRNLRIRQFDDDDSREIIRTRVVATPAQQVVPVRTTGLPNRLPVPISFRNPILRQTIDFDDDSIEITDRFITPVQPIVSTQTVNRVVNARRPNIFRQSNERDDISLEVFSVNQNGQLQQALRPVQATNNRAQPIQNVRRVVVTATPQLQSPVAVVTRTPTTAVTNVDLVFTNSDERDDFSDEIIRSSLASFATPITPTPPTQTATASNRLQIPTGFINQNARPSNVNVNRVTATPTPISRIVPAQTVNRVVPTQAVGRNVPAQTVNRIVPIQTVNRVTPTRAVSQNVPTQTVNRIVPIQTVNRVTPTQAVNRIVPTQNVPQIVATQTVNRVVPTQTVGLPDRLPVPMGFRNVIFRQTIDLDDDSIEVRDRTVFSPVNNNNNGQTQTVNVISRPVLSQDFDDVSVELELINPVQNQRATPAQLVAQPAAVNPVQTTGNQGQQFVQRFDGDFSLEDDRDDDFDDDNTFFLEDQLGNADGFRLLATDFLLQPGTNRAPSVRSVNNRKQAQDYDDDYSLEKNLTPVHLEEPNLKENPVQESDDWFLVKQYMNHDYSSEELEGDLAREYFWQPLKDTSKKTDVADDKTA</sequence>
<organism evidence="3 4">
    <name type="scientific">Daphnia magna</name>
    <dbReference type="NCBI Taxonomy" id="35525"/>
    <lineage>
        <taxon>Eukaryota</taxon>
        <taxon>Metazoa</taxon>
        <taxon>Ecdysozoa</taxon>
        <taxon>Arthropoda</taxon>
        <taxon>Crustacea</taxon>
        <taxon>Branchiopoda</taxon>
        <taxon>Diplostraca</taxon>
        <taxon>Cladocera</taxon>
        <taxon>Anomopoda</taxon>
        <taxon>Daphniidae</taxon>
        <taxon>Daphnia</taxon>
    </lineage>
</organism>
<proteinExistence type="predicted"/>
<feature type="compositionally biased region" description="Acidic residues" evidence="1">
    <location>
        <begin position="54"/>
        <end position="70"/>
    </location>
</feature>
<feature type="signal peptide" evidence="2">
    <location>
        <begin position="1"/>
        <end position="24"/>
    </location>
</feature>
<dbReference type="Proteomes" id="UP000076858">
    <property type="component" value="Unassembled WGS sequence"/>
</dbReference>
<keyword evidence="2" id="KW-0732">Signal</keyword>
<feature type="compositionally biased region" description="Basic and acidic residues" evidence="1">
    <location>
        <begin position="34"/>
        <end position="47"/>
    </location>
</feature>
<keyword evidence="4" id="KW-1185">Reference proteome</keyword>
<dbReference type="OrthoDB" id="6368467at2759"/>
<feature type="chain" id="PRO_5013463185" evidence="2">
    <location>
        <begin position="25"/>
        <end position="724"/>
    </location>
</feature>
<dbReference type="STRING" id="35525.A0A0P5ZGF9"/>
<evidence type="ECO:0000313" key="4">
    <source>
        <dbReference type="Proteomes" id="UP000076858"/>
    </source>
</evidence>
<dbReference type="EMBL" id="LRGB01000568">
    <property type="protein sequence ID" value="KZS17784.1"/>
    <property type="molecule type" value="Genomic_DNA"/>
</dbReference>
<protein>
    <submittedName>
        <fullName evidence="3">Uncharacterized protein</fullName>
    </submittedName>
</protein>
<comment type="caution">
    <text evidence="3">The sequence shown here is derived from an EMBL/GenBank/DDBJ whole genome shotgun (WGS) entry which is preliminary data.</text>
</comment>
<gene>
    <name evidence="3" type="ORF">APZ42_015747</name>
</gene>
<dbReference type="AlphaFoldDB" id="A0A0P5ZGF9"/>
<evidence type="ECO:0000256" key="2">
    <source>
        <dbReference type="SAM" id="SignalP"/>
    </source>
</evidence>